<gene>
    <name evidence="1" type="ORF">GSBLH_T00001735001</name>
</gene>
<organism evidence="1">
    <name type="scientific">Blastocystis hominis</name>
    <dbReference type="NCBI Taxonomy" id="12968"/>
    <lineage>
        <taxon>Eukaryota</taxon>
        <taxon>Sar</taxon>
        <taxon>Stramenopiles</taxon>
        <taxon>Bigyra</taxon>
        <taxon>Opalozoa</taxon>
        <taxon>Opalinata</taxon>
        <taxon>Blastocystidae</taxon>
        <taxon>Blastocystis</taxon>
    </lineage>
</organism>
<reference evidence="1" key="1">
    <citation type="submission" date="2010-02" db="EMBL/GenBank/DDBJ databases">
        <title>Sequencing and annotation of the Blastocystis hominis genome.</title>
        <authorList>
            <person name="Wincker P."/>
        </authorList>
    </citation>
    <scope>NUCLEOTIDE SEQUENCE</scope>
    <source>
        <strain evidence="1">Singapore isolate B</strain>
    </source>
</reference>
<dbReference type="GeneID" id="24918966"/>
<accession>D8M0K2</accession>
<dbReference type="Proteomes" id="UP000008312">
    <property type="component" value="Unassembled WGS sequence"/>
</dbReference>
<dbReference type="EMBL" id="FN668643">
    <property type="protein sequence ID" value="CBK21591.2"/>
    <property type="molecule type" value="Genomic_DNA"/>
</dbReference>
<evidence type="ECO:0000313" key="2">
    <source>
        <dbReference type="Proteomes" id="UP000008312"/>
    </source>
</evidence>
<name>D8M0K2_BLAHO</name>
<dbReference type="AlphaFoldDB" id="D8M0K2"/>
<keyword evidence="2" id="KW-1185">Reference proteome</keyword>
<proteinExistence type="predicted"/>
<protein>
    <submittedName>
        <fullName evidence="1">Uncharacterized protein</fullName>
    </submittedName>
</protein>
<dbReference type="RefSeq" id="XP_012895639.1">
    <property type="nucleotide sequence ID" value="XM_013040185.1"/>
</dbReference>
<dbReference type="OrthoDB" id="7486187at2759"/>
<dbReference type="InParanoid" id="D8M0K2"/>
<evidence type="ECO:0000313" key="1">
    <source>
        <dbReference type="EMBL" id="CBK21591.2"/>
    </source>
</evidence>
<sequence length="160" mass="18714">MQPSAAAQRSVRELCVRQCFTQCLRRMLLPYDRDCPDCQQRRVASLTLEMPPPKVLLIRYSWSISFPAKEKDLTFCGVPEMLQLSDLCATVRGEYHLKSVLVRSKEFGEAMICWNTQLKCYTLYSLTWSVRLDTFEYLNSYCSQSLYQPLLLLYDLKEVE</sequence>